<dbReference type="RefSeq" id="XP_007389249.1">
    <property type="nucleotide sequence ID" value="XM_007389187.1"/>
</dbReference>
<name>R7S1D0_PUNST</name>
<feature type="region of interest" description="Disordered" evidence="1">
    <location>
        <begin position="318"/>
        <end position="361"/>
    </location>
</feature>
<gene>
    <name evidence="3" type="ORF">PUNSTDRAFT_123266</name>
</gene>
<evidence type="ECO:0000313" key="3">
    <source>
        <dbReference type="EMBL" id="EIN03592.1"/>
    </source>
</evidence>
<feature type="compositionally biased region" description="Low complexity" evidence="1">
    <location>
        <begin position="346"/>
        <end position="361"/>
    </location>
</feature>
<feature type="compositionally biased region" description="Polar residues" evidence="1">
    <location>
        <begin position="252"/>
        <end position="262"/>
    </location>
</feature>
<evidence type="ECO:0000256" key="2">
    <source>
        <dbReference type="SAM" id="Phobius"/>
    </source>
</evidence>
<evidence type="ECO:0000256" key="1">
    <source>
        <dbReference type="SAM" id="MobiDB-lite"/>
    </source>
</evidence>
<dbReference type="AlphaFoldDB" id="R7S1D0"/>
<dbReference type="Proteomes" id="UP000054196">
    <property type="component" value="Unassembled WGS sequence"/>
</dbReference>
<keyword evidence="2" id="KW-1133">Transmembrane helix</keyword>
<keyword evidence="2" id="KW-0812">Transmembrane</keyword>
<accession>R7S1D0</accession>
<feature type="compositionally biased region" description="Pro residues" evidence="1">
    <location>
        <begin position="268"/>
        <end position="288"/>
    </location>
</feature>
<dbReference type="KEGG" id="psq:PUNSTDRAFT_123266"/>
<evidence type="ECO:0000313" key="4">
    <source>
        <dbReference type="Proteomes" id="UP000054196"/>
    </source>
</evidence>
<keyword evidence="2" id="KW-0472">Membrane</keyword>
<dbReference type="EMBL" id="JH687561">
    <property type="protein sequence ID" value="EIN03592.1"/>
    <property type="molecule type" value="Genomic_DNA"/>
</dbReference>
<sequence>MSSSTTTSQSGSDSSTFTAASSSSSLASSAQSGTVTSSPTTTFPPFTPAPIPSSDFSPAATAASNNSGNPAFGTSSTLYLYTFLATLVLLLGVSLAIVLRSLCLRRRHRRMVEEAIRNGTFHPGMLNPSLDARDRWRLRTSGTVPTPLEKPGMMEVHLGQPMGYAQYVAPGPERKSVEADEGKEDSWRSINPISAAVISPPAPAVLAHAGVSPIPPVVSPAPRERSRWLPHISPDLPWRSRHRQRDAENGGVTPQTVQTDLPATTPLQPRPGMPAPGPIPLEPMPTPGPKTATEGGFSAASASSGLNLTVLIAMPSPAVSAQRDTGHQRTNSTDSIDREKGKQRASVDASSSVDGDGEGVPDVVFGVAQVKVRPDVDASAETSNVGVKAAS</sequence>
<dbReference type="eggNOG" id="ENOG502STCF">
    <property type="taxonomic scope" value="Eukaryota"/>
</dbReference>
<dbReference type="GeneID" id="18877657"/>
<feature type="transmembrane region" description="Helical" evidence="2">
    <location>
        <begin position="78"/>
        <end position="102"/>
    </location>
</feature>
<dbReference type="HOGENOM" id="CLU_706242_0_0_1"/>
<feature type="region of interest" description="Disordered" evidence="1">
    <location>
        <begin position="1"/>
        <end position="51"/>
    </location>
</feature>
<keyword evidence="4" id="KW-1185">Reference proteome</keyword>
<feature type="region of interest" description="Disordered" evidence="1">
    <location>
        <begin position="219"/>
        <end position="300"/>
    </location>
</feature>
<dbReference type="OMA" id="IMWEEWI"/>
<proteinExistence type="predicted"/>
<protein>
    <submittedName>
        <fullName evidence="3">Uncharacterized protein</fullName>
    </submittedName>
</protein>
<reference evidence="4" key="1">
    <citation type="journal article" date="2012" name="Science">
        <title>The Paleozoic origin of enzymatic lignin decomposition reconstructed from 31 fungal genomes.</title>
        <authorList>
            <person name="Floudas D."/>
            <person name="Binder M."/>
            <person name="Riley R."/>
            <person name="Barry K."/>
            <person name="Blanchette R.A."/>
            <person name="Henrissat B."/>
            <person name="Martinez A.T."/>
            <person name="Otillar R."/>
            <person name="Spatafora J.W."/>
            <person name="Yadav J.S."/>
            <person name="Aerts A."/>
            <person name="Benoit I."/>
            <person name="Boyd A."/>
            <person name="Carlson A."/>
            <person name="Copeland A."/>
            <person name="Coutinho P.M."/>
            <person name="de Vries R.P."/>
            <person name="Ferreira P."/>
            <person name="Findley K."/>
            <person name="Foster B."/>
            <person name="Gaskell J."/>
            <person name="Glotzer D."/>
            <person name="Gorecki P."/>
            <person name="Heitman J."/>
            <person name="Hesse C."/>
            <person name="Hori C."/>
            <person name="Igarashi K."/>
            <person name="Jurgens J.A."/>
            <person name="Kallen N."/>
            <person name="Kersten P."/>
            <person name="Kohler A."/>
            <person name="Kuees U."/>
            <person name="Kumar T.K.A."/>
            <person name="Kuo A."/>
            <person name="LaButti K."/>
            <person name="Larrondo L.F."/>
            <person name="Lindquist E."/>
            <person name="Ling A."/>
            <person name="Lombard V."/>
            <person name="Lucas S."/>
            <person name="Lundell T."/>
            <person name="Martin R."/>
            <person name="McLaughlin D.J."/>
            <person name="Morgenstern I."/>
            <person name="Morin E."/>
            <person name="Murat C."/>
            <person name="Nagy L.G."/>
            <person name="Nolan M."/>
            <person name="Ohm R.A."/>
            <person name="Patyshakuliyeva A."/>
            <person name="Rokas A."/>
            <person name="Ruiz-Duenas F.J."/>
            <person name="Sabat G."/>
            <person name="Salamov A."/>
            <person name="Samejima M."/>
            <person name="Schmutz J."/>
            <person name="Slot J.C."/>
            <person name="St John F."/>
            <person name="Stenlid J."/>
            <person name="Sun H."/>
            <person name="Sun S."/>
            <person name="Syed K."/>
            <person name="Tsang A."/>
            <person name="Wiebenga A."/>
            <person name="Young D."/>
            <person name="Pisabarro A."/>
            <person name="Eastwood D.C."/>
            <person name="Martin F."/>
            <person name="Cullen D."/>
            <person name="Grigoriev I.V."/>
            <person name="Hibbett D.S."/>
        </authorList>
    </citation>
    <scope>NUCLEOTIDE SEQUENCE [LARGE SCALE GENOMIC DNA]</scope>
    <source>
        <strain evidence="4">HHB-11173 SS5</strain>
    </source>
</reference>
<feature type="compositionally biased region" description="Low complexity" evidence="1">
    <location>
        <begin position="1"/>
        <end position="44"/>
    </location>
</feature>
<organism evidence="3 4">
    <name type="scientific">Punctularia strigosozonata (strain HHB-11173)</name>
    <name type="common">White-rot fungus</name>
    <dbReference type="NCBI Taxonomy" id="741275"/>
    <lineage>
        <taxon>Eukaryota</taxon>
        <taxon>Fungi</taxon>
        <taxon>Dikarya</taxon>
        <taxon>Basidiomycota</taxon>
        <taxon>Agaricomycotina</taxon>
        <taxon>Agaricomycetes</taxon>
        <taxon>Corticiales</taxon>
        <taxon>Punctulariaceae</taxon>
        <taxon>Punctularia</taxon>
    </lineage>
</organism>